<dbReference type="SUPFAM" id="SSF103473">
    <property type="entry name" value="MFS general substrate transporter"/>
    <property type="match status" value="1"/>
</dbReference>
<keyword evidence="6 10" id="KW-1133">Transmembrane helix</keyword>
<evidence type="ECO:0000256" key="10">
    <source>
        <dbReference type="SAM" id="Phobius"/>
    </source>
</evidence>
<feature type="transmembrane region" description="Helical" evidence="10">
    <location>
        <begin position="220"/>
        <end position="241"/>
    </location>
</feature>
<evidence type="ECO:0000256" key="9">
    <source>
        <dbReference type="ARBA" id="ARBA00042039"/>
    </source>
</evidence>
<gene>
    <name evidence="13" type="primary">LOC106457934</name>
</gene>
<keyword evidence="12" id="KW-1185">Reference proteome</keyword>
<dbReference type="Gene3D" id="1.20.1250.20">
    <property type="entry name" value="MFS general substrate transporter like domains"/>
    <property type="match status" value="2"/>
</dbReference>
<feature type="transmembrane region" description="Helical" evidence="10">
    <location>
        <begin position="97"/>
        <end position="119"/>
    </location>
</feature>
<evidence type="ECO:0000313" key="13">
    <source>
        <dbReference type="RefSeq" id="XP_013772836.2"/>
    </source>
</evidence>
<evidence type="ECO:0000256" key="2">
    <source>
        <dbReference type="ARBA" id="ARBA00009598"/>
    </source>
</evidence>
<feature type="transmembrane region" description="Helical" evidence="10">
    <location>
        <begin position="192"/>
        <end position="213"/>
    </location>
</feature>
<dbReference type="InterPro" id="IPR020846">
    <property type="entry name" value="MFS_dom"/>
</dbReference>
<protein>
    <recommendedName>
        <fullName evidence="8">Sugar phosphate exchanger 3</fullName>
    </recommendedName>
    <alternativeName>
        <fullName evidence="9">Solute carrier family 37 member 3</fullName>
    </alternativeName>
</protein>
<dbReference type="Pfam" id="PF07690">
    <property type="entry name" value="MFS_1"/>
    <property type="match status" value="1"/>
</dbReference>
<proteinExistence type="inferred from homology"/>
<feature type="transmembrane region" description="Helical" evidence="10">
    <location>
        <begin position="334"/>
        <end position="354"/>
    </location>
</feature>
<dbReference type="PIRSF" id="PIRSF002808">
    <property type="entry name" value="Hexose_phosphate_transp"/>
    <property type="match status" value="1"/>
</dbReference>
<evidence type="ECO:0000256" key="7">
    <source>
        <dbReference type="ARBA" id="ARBA00023136"/>
    </source>
</evidence>
<comment type="subcellular location">
    <subcellularLocation>
        <location evidence="1">Membrane</location>
        <topology evidence="1">Multi-pass membrane protein</topology>
    </subcellularLocation>
</comment>
<dbReference type="RefSeq" id="XP_013772836.2">
    <property type="nucleotide sequence ID" value="XM_013917382.2"/>
</dbReference>
<dbReference type="PANTHER" id="PTHR43184:SF12">
    <property type="entry name" value="SUGAR PHOSPHATE EXCHANGER 3"/>
    <property type="match status" value="1"/>
</dbReference>
<feature type="transmembrane region" description="Helical" evidence="10">
    <location>
        <begin position="154"/>
        <end position="172"/>
    </location>
</feature>
<evidence type="ECO:0000256" key="8">
    <source>
        <dbReference type="ARBA" id="ARBA00041091"/>
    </source>
</evidence>
<evidence type="ECO:0000256" key="3">
    <source>
        <dbReference type="ARBA" id="ARBA00022448"/>
    </source>
</evidence>
<dbReference type="InterPro" id="IPR011701">
    <property type="entry name" value="MFS"/>
</dbReference>
<keyword evidence="4" id="KW-0762">Sugar transport</keyword>
<comment type="similarity">
    <text evidence="2">Belongs to the major facilitator superfamily. Organophosphate:Pi antiporter (OPA) (TC 2.A.1.4) family.</text>
</comment>
<feature type="transmembrane region" description="Helical" evidence="10">
    <location>
        <begin position="360"/>
        <end position="379"/>
    </location>
</feature>
<keyword evidence="7 10" id="KW-0472">Membrane</keyword>
<dbReference type="InterPro" id="IPR036259">
    <property type="entry name" value="MFS_trans_sf"/>
</dbReference>
<evidence type="ECO:0000256" key="4">
    <source>
        <dbReference type="ARBA" id="ARBA00022597"/>
    </source>
</evidence>
<dbReference type="PANTHER" id="PTHR43184">
    <property type="entry name" value="MAJOR FACILITATOR SUPERFAMILY TRANSPORTER 16, ISOFORM B"/>
    <property type="match status" value="1"/>
</dbReference>
<evidence type="ECO:0000256" key="1">
    <source>
        <dbReference type="ARBA" id="ARBA00004141"/>
    </source>
</evidence>
<keyword evidence="5 10" id="KW-0812">Transmembrane</keyword>
<dbReference type="Proteomes" id="UP000694941">
    <property type="component" value="Unplaced"/>
</dbReference>
<reference evidence="13" key="1">
    <citation type="submission" date="2025-08" db="UniProtKB">
        <authorList>
            <consortium name="RefSeq"/>
        </authorList>
    </citation>
    <scope>IDENTIFICATION</scope>
    <source>
        <tissue evidence="13">Muscle</tissue>
    </source>
</reference>
<evidence type="ECO:0000313" key="12">
    <source>
        <dbReference type="Proteomes" id="UP000694941"/>
    </source>
</evidence>
<feature type="transmembrane region" description="Helical" evidence="10">
    <location>
        <begin position="29"/>
        <end position="48"/>
    </location>
</feature>
<evidence type="ECO:0000259" key="11">
    <source>
        <dbReference type="PROSITE" id="PS50850"/>
    </source>
</evidence>
<name>A0ABM1B1F0_LIMPO</name>
<evidence type="ECO:0000256" key="5">
    <source>
        <dbReference type="ARBA" id="ARBA00022692"/>
    </source>
</evidence>
<evidence type="ECO:0000256" key="6">
    <source>
        <dbReference type="ARBA" id="ARBA00022989"/>
    </source>
</evidence>
<feature type="domain" description="Major facilitator superfamily (MFS) profile" evidence="11">
    <location>
        <begin position="38"/>
        <end position="393"/>
    </location>
</feature>
<keyword evidence="3" id="KW-0813">Transport</keyword>
<feature type="transmembrane region" description="Helical" evidence="10">
    <location>
        <begin position="125"/>
        <end position="147"/>
    </location>
</feature>
<sequence length="393" mass="43108">MISEENVKVPIGIVILKKLCPCVKVNKDVAYRVFILGITFVSYTAYHLSRRPLSVVKNVLNQNCTTLKPPPDVHITNQNKETWCSWAPFDGKDANELLGYLDSAFLFMYAFFMFVSGFVAERVDLRYFLATGMLMSGVFTYLFGLAYSQGIHSLTYLIVVQLFSGAFQSTGWPSLVTCLGNWFGKARRGLLFGLWNSHLYIGNILGAYVAGVYVEDNWGYSFIIPAAIVGVSGFLIFLFLVPAPEDVGCTTPVYHHGSFGESTETAPLIDQKINPNSEFPNSNKAITFWGALKIPGVIEFSLCLFFAKLVSYTFLFWLPKYISASTTSSSKESAYLSVPFDIGGIIGGVLAGYIADRTGASAITCASLLGIAVPTLFLYDAFGSINMLSNIGK</sequence>
<organism evidence="12 13">
    <name type="scientific">Limulus polyphemus</name>
    <name type="common">Atlantic horseshoe crab</name>
    <dbReference type="NCBI Taxonomy" id="6850"/>
    <lineage>
        <taxon>Eukaryota</taxon>
        <taxon>Metazoa</taxon>
        <taxon>Ecdysozoa</taxon>
        <taxon>Arthropoda</taxon>
        <taxon>Chelicerata</taxon>
        <taxon>Merostomata</taxon>
        <taxon>Xiphosura</taxon>
        <taxon>Limulidae</taxon>
        <taxon>Limulus</taxon>
    </lineage>
</organism>
<feature type="transmembrane region" description="Helical" evidence="10">
    <location>
        <begin position="297"/>
        <end position="322"/>
    </location>
</feature>
<dbReference type="InterPro" id="IPR000849">
    <property type="entry name" value="Sugar_P_transporter"/>
</dbReference>
<dbReference type="PROSITE" id="PS50850">
    <property type="entry name" value="MFS"/>
    <property type="match status" value="1"/>
</dbReference>
<accession>A0ABM1B1F0</accession>
<dbReference type="GeneID" id="106457934"/>